<keyword evidence="2" id="KW-1185">Reference proteome</keyword>
<dbReference type="SUPFAM" id="SSF81383">
    <property type="entry name" value="F-box domain"/>
    <property type="match status" value="1"/>
</dbReference>
<evidence type="ECO:0000313" key="2">
    <source>
        <dbReference type="Proteomes" id="UP000521872"/>
    </source>
</evidence>
<accession>A0A8H4QSY7</accession>
<dbReference type="Gene3D" id="3.80.10.10">
    <property type="entry name" value="Ribonuclease Inhibitor"/>
    <property type="match status" value="1"/>
</dbReference>
<dbReference type="AlphaFoldDB" id="A0A8H4QSY7"/>
<evidence type="ECO:0008006" key="3">
    <source>
        <dbReference type="Google" id="ProtNLM"/>
    </source>
</evidence>
<sequence length="410" mass="45415">MPFETWSTIFQHLIQGTNTTRSRLRLLHVNREWRGIATGTPRLWTDLHIRRPDPSQAQFFLKNSGALPVNVNIELLNLSSTPKPKLAALTKTLSEHIHRIRTLDIHVEEHTYADSLIAQIGAGQDAPLLESLSVRVEKESGDLFPSFEALQSAFRSTPKITHLSLPAYPLPNSSSPLLSTGSITHLTLDATPFYSNLNHDMLFDMLGSVSGNLESFTFKGSDDFSYATGFPEFNMPHLTSADVAAPGWGLDILSAFRAPALSDVRLDALMQKEYHTPEDWASLFGEPVTRSLRLLSERSPSIKRLDLAGTPLREPKMDYTWLFGGAFPMLETLRFEGTDITDELLATATASGMPNLKELEISNCAGVQGHGLISFLRIRREGFKLILKDNSSISKDMLENISSLAAVVTL</sequence>
<dbReference type="Proteomes" id="UP000521872">
    <property type="component" value="Unassembled WGS sequence"/>
</dbReference>
<dbReference type="EMBL" id="JAACJL010000031">
    <property type="protein sequence ID" value="KAF4616613.1"/>
    <property type="molecule type" value="Genomic_DNA"/>
</dbReference>
<comment type="caution">
    <text evidence="1">The sequence shown here is derived from an EMBL/GenBank/DDBJ whole genome shotgun (WGS) entry which is preliminary data.</text>
</comment>
<evidence type="ECO:0000313" key="1">
    <source>
        <dbReference type="EMBL" id="KAF4616613.1"/>
    </source>
</evidence>
<dbReference type="InterPro" id="IPR032675">
    <property type="entry name" value="LRR_dom_sf"/>
</dbReference>
<name>A0A8H4QSY7_9AGAR</name>
<proteinExistence type="predicted"/>
<reference evidence="1 2" key="1">
    <citation type="submission" date="2019-12" db="EMBL/GenBank/DDBJ databases">
        <authorList>
            <person name="Floudas D."/>
            <person name="Bentzer J."/>
            <person name="Ahren D."/>
            <person name="Johansson T."/>
            <person name="Persson P."/>
            <person name="Tunlid A."/>
        </authorList>
    </citation>
    <scope>NUCLEOTIDE SEQUENCE [LARGE SCALE GENOMIC DNA]</scope>
    <source>
        <strain evidence="1 2">CBS 102.39</strain>
    </source>
</reference>
<organism evidence="1 2">
    <name type="scientific">Agrocybe pediades</name>
    <dbReference type="NCBI Taxonomy" id="84607"/>
    <lineage>
        <taxon>Eukaryota</taxon>
        <taxon>Fungi</taxon>
        <taxon>Dikarya</taxon>
        <taxon>Basidiomycota</taxon>
        <taxon>Agaricomycotina</taxon>
        <taxon>Agaricomycetes</taxon>
        <taxon>Agaricomycetidae</taxon>
        <taxon>Agaricales</taxon>
        <taxon>Agaricineae</taxon>
        <taxon>Strophariaceae</taxon>
        <taxon>Agrocybe</taxon>
    </lineage>
</organism>
<dbReference type="SUPFAM" id="SSF52047">
    <property type="entry name" value="RNI-like"/>
    <property type="match status" value="1"/>
</dbReference>
<gene>
    <name evidence="1" type="ORF">D9613_008899</name>
</gene>
<dbReference type="InterPro" id="IPR036047">
    <property type="entry name" value="F-box-like_dom_sf"/>
</dbReference>
<protein>
    <recommendedName>
        <fullName evidence="3">F-box domain-containing protein</fullName>
    </recommendedName>
</protein>